<evidence type="ECO:0000313" key="4">
    <source>
        <dbReference type="Proteomes" id="UP000176339"/>
    </source>
</evidence>
<feature type="transmembrane region" description="Helical" evidence="2">
    <location>
        <begin position="6"/>
        <end position="24"/>
    </location>
</feature>
<accession>A0A1F5P468</accession>
<name>A0A1F5P468_9BACT</name>
<comment type="caution">
    <text evidence="3">The sequence shown here is derived from an EMBL/GenBank/DDBJ whole genome shotgun (WGS) entry which is preliminary data.</text>
</comment>
<feature type="region of interest" description="Disordered" evidence="1">
    <location>
        <begin position="35"/>
        <end position="60"/>
    </location>
</feature>
<evidence type="ECO:0000256" key="2">
    <source>
        <dbReference type="SAM" id="Phobius"/>
    </source>
</evidence>
<gene>
    <name evidence="3" type="ORF">A2846_03590</name>
</gene>
<protein>
    <submittedName>
        <fullName evidence="3">Uncharacterized protein</fullName>
    </submittedName>
</protein>
<dbReference type="EMBL" id="MFEN01000003">
    <property type="protein sequence ID" value="OGE84584.1"/>
    <property type="molecule type" value="Genomic_DNA"/>
</dbReference>
<evidence type="ECO:0000256" key="1">
    <source>
        <dbReference type="SAM" id="MobiDB-lite"/>
    </source>
</evidence>
<dbReference type="AlphaFoldDB" id="A0A1F5P468"/>
<dbReference type="Proteomes" id="UP000176339">
    <property type="component" value="Unassembled WGS sequence"/>
</dbReference>
<reference evidence="3 4" key="1">
    <citation type="journal article" date="2016" name="Nat. Commun.">
        <title>Thousands of microbial genomes shed light on interconnected biogeochemical processes in an aquifer system.</title>
        <authorList>
            <person name="Anantharaman K."/>
            <person name="Brown C.T."/>
            <person name="Hug L.A."/>
            <person name="Sharon I."/>
            <person name="Castelle C.J."/>
            <person name="Probst A.J."/>
            <person name="Thomas B.C."/>
            <person name="Singh A."/>
            <person name="Wilkins M.J."/>
            <person name="Karaoz U."/>
            <person name="Brodie E.L."/>
            <person name="Williams K.H."/>
            <person name="Hubbard S.S."/>
            <person name="Banfield J.F."/>
        </authorList>
    </citation>
    <scope>NUCLEOTIDE SEQUENCE [LARGE SCALE GENOMIC DNA]</scope>
</reference>
<organism evidence="3 4">
    <name type="scientific">Candidatus Doudnabacteria bacterium RIFCSPHIGHO2_01_FULL_49_9</name>
    <dbReference type="NCBI Taxonomy" id="1817827"/>
    <lineage>
        <taxon>Bacteria</taxon>
        <taxon>Candidatus Doudnaibacteriota</taxon>
    </lineage>
</organism>
<sequence>MNVRKIWAVIGLAVAIFAIGTYIYSRFSPTVQAPTDSTFRGPTGGPYVKGPTEDPPMGSY</sequence>
<evidence type="ECO:0000313" key="3">
    <source>
        <dbReference type="EMBL" id="OGE84584.1"/>
    </source>
</evidence>
<keyword evidence="2" id="KW-1133">Transmembrane helix</keyword>
<keyword evidence="2" id="KW-0812">Transmembrane</keyword>
<keyword evidence="2" id="KW-0472">Membrane</keyword>
<proteinExistence type="predicted"/>